<feature type="domain" description="Bacterial Ig-like" evidence="2">
    <location>
        <begin position="821"/>
        <end position="914"/>
    </location>
</feature>
<feature type="compositionally biased region" description="Polar residues" evidence="1">
    <location>
        <begin position="2470"/>
        <end position="2486"/>
    </location>
</feature>
<feature type="compositionally biased region" description="Polar residues" evidence="1">
    <location>
        <begin position="4150"/>
        <end position="4161"/>
    </location>
</feature>
<feature type="region of interest" description="Disordered" evidence="1">
    <location>
        <begin position="347"/>
        <end position="373"/>
    </location>
</feature>
<dbReference type="Gene3D" id="2.60.40.10">
    <property type="entry name" value="Immunoglobulins"/>
    <property type="match status" value="5"/>
</dbReference>
<dbReference type="InterPro" id="IPR019960">
    <property type="entry name" value="T1SS_VCA0849"/>
</dbReference>
<feature type="domain" description="Bacterial Ig-like" evidence="2">
    <location>
        <begin position="1037"/>
        <end position="1120"/>
    </location>
</feature>
<feature type="domain" description="Bacterial Ig-like" evidence="2">
    <location>
        <begin position="4295"/>
        <end position="4373"/>
    </location>
</feature>
<feature type="domain" description="Bacterial Ig-like" evidence="2">
    <location>
        <begin position="4386"/>
        <end position="4479"/>
    </location>
</feature>
<feature type="domain" description="Bacterial Ig-like" evidence="2">
    <location>
        <begin position="2618"/>
        <end position="2701"/>
    </location>
</feature>
<feature type="region of interest" description="Disordered" evidence="1">
    <location>
        <begin position="558"/>
        <end position="595"/>
    </location>
</feature>
<feature type="domain" description="Bacterial Ig-like" evidence="2">
    <location>
        <begin position="2723"/>
        <end position="2807"/>
    </location>
</feature>
<feature type="domain" description="Bacterial Ig-like" evidence="2">
    <location>
        <begin position="3144"/>
        <end position="3223"/>
    </location>
</feature>
<feature type="region of interest" description="Disordered" evidence="1">
    <location>
        <begin position="931"/>
        <end position="955"/>
    </location>
</feature>
<feature type="domain" description="Bacterial Ig-like" evidence="2">
    <location>
        <begin position="2196"/>
        <end position="2287"/>
    </location>
</feature>
<feature type="region of interest" description="Disordered" evidence="1">
    <location>
        <begin position="1881"/>
        <end position="1909"/>
    </location>
</feature>
<feature type="region of interest" description="Disordered" evidence="1">
    <location>
        <begin position="1354"/>
        <end position="1382"/>
    </location>
</feature>
<proteinExistence type="predicted"/>
<feature type="domain" description="Bacterial Ig-like" evidence="2">
    <location>
        <begin position="1142"/>
        <end position="1233"/>
    </location>
</feature>
<feature type="compositionally biased region" description="Polar residues" evidence="1">
    <location>
        <begin position="3137"/>
        <end position="3155"/>
    </location>
</feature>
<feature type="compositionally biased region" description="Polar residues" evidence="1">
    <location>
        <begin position="4672"/>
        <end position="4683"/>
    </location>
</feature>
<feature type="domain" description="Bacterial Ig-like" evidence="2">
    <location>
        <begin position="4493"/>
        <end position="4582"/>
    </location>
</feature>
<feature type="region of interest" description="Disordered" evidence="1">
    <location>
        <begin position="2512"/>
        <end position="2536"/>
    </location>
</feature>
<feature type="region of interest" description="Disordered" evidence="1">
    <location>
        <begin position="511"/>
        <end position="532"/>
    </location>
</feature>
<feature type="domain" description="Bacterial Ig-like" evidence="2">
    <location>
        <begin position="4805"/>
        <end position="4897"/>
    </location>
</feature>
<evidence type="ECO:0000259" key="2">
    <source>
        <dbReference type="Pfam" id="PF19077"/>
    </source>
</evidence>
<feature type="domain" description="Bacterial Ig-like" evidence="2">
    <location>
        <begin position="3773"/>
        <end position="3851"/>
    </location>
</feature>
<feature type="domain" description="Bacterial Ig-like" evidence="2">
    <location>
        <begin position="1977"/>
        <end position="2070"/>
    </location>
</feature>
<feature type="domain" description="Bacterial Ig-like" evidence="2">
    <location>
        <begin position="1669"/>
        <end position="1760"/>
    </location>
</feature>
<feature type="compositionally biased region" description="Polar residues" evidence="1">
    <location>
        <begin position="4181"/>
        <end position="4199"/>
    </location>
</feature>
<feature type="domain" description="Bacterial Ig-like" evidence="2">
    <location>
        <begin position="1250"/>
        <end position="1338"/>
    </location>
</feature>
<feature type="domain" description="Bacterial Ig-like" evidence="2">
    <location>
        <begin position="4710"/>
        <end position="4789"/>
    </location>
</feature>
<feature type="domain" description="Bacterial Ig-like" evidence="2">
    <location>
        <begin position="2504"/>
        <end position="2597"/>
    </location>
</feature>
<feature type="domain" description="Bacterial Ig-like" evidence="2">
    <location>
        <begin position="3030"/>
        <end position="3119"/>
    </location>
</feature>
<dbReference type="Pfam" id="PF19077">
    <property type="entry name" value="Big_13"/>
    <property type="match status" value="48"/>
</dbReference>
<feature type="domain" description="Bacterial Ig-like" evidence="2">
    <location>
        <begin position="4074"/>
        <end position="4163"/>
    </location>
</feature>
<dbReference type="OrthoDB" id="8481600at2"/>
<feature type="region of interest" description="Disordered" evidence="1">
    <location>
        <begin position="827"/>
        <end position="854"/>
    </location>
</feature>
<feature type="domain" description="Bacterial Ig-like" evidence="2">
    <location>
        <begin position="1348"/>
        <end position="1441"/>
    </location>
</feature>
<feature type="domain" description="Bacterial Ig-like" evidence="2">
    <location>
        <begin position="1564"/>
        <end position="1647"/>
    </location>
</feature>
<dbReference type="NCBIfam" id="NF033510">
    <property type="entry name" value="Ca_tandemer"/>
    <property type="match status" value="48"/>
</dbReference>
<feature type="domain" description="Bacterial Ig-like" evidence="2">
    <location>
        <begin position="5243"/>
        <end position="5334"/>
    </location>
</feature>
<dbReference type="Gene3D" id="2.60.40.1800">
    <property type="match status" value="1"/>
</dbReference>
<feature type="domain" description="Bacterial Ig-like" evidence="2">
    <location>
        <begin position="508"/>
        <end position="593"/>
    </location>
</feature>
<gene>
    <name evidence="3" type="ORF">FHU10_2776</name>
</gene>
<feature type="domain" description="Bacterial Ig-like" evidence="2">
    <location>
        <begin position="3971"/>
        <end position="4060"/>
    </location>
</feature>
<dbReference type="SUPFAM" id="SSF69318">
    <property type="entry name" value="Integrin alpha N-terminal domain"/>
    <property type="match status" value="2"/>
</dbReference>
<feature type="domain" description="Bacterial Ig-like" evidence="2">
    <location>
        <begin position="3449"/>
        <end position="3538"/>
    </location>
</feature>
<feature type="domain" description="Bacterial Ig-like" evidence="2">
    <location>
        <begin position="3666"/>
        <end position="3745"/>
    </location>
</feature>
<accession>A0A559T6I1</accession>
<feature type="domain" description="Bacterial Ig-like" evidence="2">
    <location>
        <begin position="3552"/>
        <end position="3641"/>
    </location>
</feature>
<dbReference type="Gene3D" id="3.30.420.430">
    <property type="match status" value="40"/>
</dbReference>
<dbReference type="InterPro" id="IPR013783">
    <property type="entry name" value="Ig-like_fold"/>
</dbReference>
<feature type="domain" description="Bacterial Ig-like" evidence="2">
    <location>
        <begin position="3251"/>
        <end position="3329"/>
    </location>
</feature>
<feature type="domain" description="Bacterial Ig-like" evidence="2">
    <location>
        <begin position="1450"/>
        <end position="1543"/>
    </location>
</feature>
<dbReference type="NCBIfam" id="TIGR03661">
    <property type="entry name" value="T1SS_VCA0849"/>
    <property type="match status" value="1"/>
</dbReference>
<dbReference type="InterPro" id="IPR028994">
    <property type="entry name" value="Integrin_alpha_N"/>
</dbReference>
<sequence>MDRTIVLAVNSGEGKTRLLTANANKAVKVKLIQGNKYLLKNLGNDFAPENITLTRVGNELHVIQEGDTQASIIIEDYFNGNASNPALLGMAEDGQLYAYVPLSGEGYESGYLTTEGEMTEAALGGPALGSGNGIFVTSDDDNHALFGLLGWVAAATAIGAGAAIANHNKNDGNNGDTTPPAKPSIGQALDNTGAITGPIKDGSVTDETKPLLSGTGEPGNTITVYDKGLAIGSTVVDGKGNWTFTPETPLSEGQHQLVITETDPSGNVSAPSDALNFGVDTVPPDLPAIQHIMDKVGDSVGEIKPGSATDDTRPELSGTGEAGSTVTIYDNGVEIGKAEVNSAGRWSFQPENPLADGPHNITVSQTDAAGNQSGVSDAWGFTVDTTAPSQPDISEILDNTGSLTGPLHPGDSTDETQPELSGKGEPGNVIIIEDNGKEIGSTTVDENGNWTFKPETPLEEGKHELVIVEEDQAGNKSEPSAPIEIIVDTTAPDQPGVANAYDKTGPITGIITGGSSTDETKPELTGVGEPGNTVTIYDNGEKIGSVVVGEDGKWSFTPDEALSESEHSITVTETDPAGNESKPSESLDFTVDTTPPLTGSEYLAITAVEDNIGDKQGNVASGEITDDSKPLISGIGTAGDTVFVYTTDTSGNHLIGSATVQADGTWSMTPELPLLEGNNQLAIIAQDAAGNRTDLSSPSYDITIFIPIATGDPAIITVVDNVEPHTGPLQKGEATNDSTPTLNGTAAAESIVTIYDNGVAIGSTTSDDKGRWSFTPETALADGSHNLYITATDAAGNVSAPSGGFGLVIDTTVPEAATDIVITDNVGDKTGPVAPGETTDDRSPTLSGKGEPGSTVNVIDNGREIGTATVDDNGHWTFTPEEPLDNGEHTLTTTVTDPAGNTSEPSPGISIVVDDTEVTVSVGAVKDDVGPITGNITPGGVTDDTRPELTGSGKPGSVVTVQDGDTVLGTTTVQPDGSWRFTPETDLGEGEHHITVTAEDAAGNRVTSPSVDFTVDSVAPNKPSIGSAIDDVGDVRGELASGSVTDDANPTFKGSAEPGSAIKVYDNGELIGSVMTDNNGAWTFTPTTPLAEGEHSLTTTATDKAGNTSAPSDAFELTTDYTPSPTGPEFLAITGVEDNVGSVQGNVASGGITDDSLPRISGIGTAGDTVFVYTADASGNHVIGSATVQADGTWSLTPTTPLLEGSNQLTLVAVDAAGNKTVPSTPSYDLTVDITVPGLPAITSVVDNVEPHTGPLQKGDVTNDSTPTLNGTAEAGSTVTVYDNGQIVGSTTADANGKWTLTPETALADGSHNLYITATDAAGNVSAPSGGFGLVIDTTVPEAATDIVITDNVGDKTGPVAPGETTDDRSPTLSGKGEPGSTVNVIDNGREIGTATVDDNGNWTFTPEEPLDNGEHTLTTTVTDPAGNTSEPSPGISIVVDDTEVTVSVGAVKDDVGPITGNITPGGVTDDTRPELTGSGKPGSVVTVQDGDTVLGTTTVQPDGSWRFTPETDLGEGEHHLTVTAEDAAGNRVTSPSVDFTVDSVAPNKPSIGSAIDDVGDVRGELASGSVTDDANPTFKGSAEPGSAIKVYDNGELIGSVMTDNNGAWTFTPTTPLAEGEHSLTTTATDKAGNTSAPSDAFELTTDYTPSPTGPEFLAITGVEDNVGSVQGNVASGGITDDSLPRISGIGTAGDTVFVYTADASGNHVIGSATVQADGTWSLTPTTPLLEGSNQLTLVAVDAAGNKTVPSTPSYDLTVDITVPGLPAITSVVDNVEPHTGPLQKGDVTNDSTPTLNGTAEAGSTVTVYDNGQIVGSTTADANGKWTLTPETALADGSHNLYITATDAAGNVSAPSGGFGLVIDTTVPEAATDIVITDNVGDKTGPVAPGETTDDRSPTLSGKGEPGSTVNVIDNGREIGTATVDDNGNWTFTPEEPLDNGEHTLTTTVTDPAGNTSEPSPGISIVVDDTEVTVSVGAVKDDVGPITGNITPGGVTDDTRPELTGSGKPGSVVTVQDGDTVLGTTTVQPDGSWRFTPETDLGEGEHHLTVTAEDAAGNRVTSPSVDFTVDSVAPNKPSIGSAIDDVGDVRGELASGSVTDDANPTFKGSAEPGSTIKVYDNGELIGSVMTDNNGAWTFTPTTPLTEGEHSLTTTATDKAGNTSAPSDAFELTTDYTPSPTGPEFLAITGVEDNVGSVQGNVASGGITDDSLPRISGIGSAGDTILVYTKDSAGNHVIGSATVQADGTWSLTPTTPLLEGSNQLTLVAVDAAGNKTAPSTPSYDLTVDITVPALPAITSVVDNVEPHTGPLQKGEATNDSTPTLNGTAEAGSTVLVYDNTTVIGSVVADANGKWTLTPEAALADGSHNLYITATDAAGNVSAPSGGFGLVIDTTVPEAATDIVITDNVGDKTGPVAPGETTDDRSPTLSGKGEPGSTVNVIDNGKEIGTATVDDNGHWTFTPEEPLDNGEHTLSTTVTDPAGNTSEPSPGISIVVDDTEVTVSVGAVKDDVGPITGNITPGGVTDDTRPELTGSGKPGSVVTVQDGDTVLGTTTVQPDGSWRFTPETDLGEGEHHLTVTAEDAAGNRVTSPSVDFTVDSVAPNKPSIGSAIDDVGDVRGELASGSVTDDANPTFKGSAEPGSTIKVYDNGELIGSVMTDNNGAWTFTPTTPLTEGEHSLTTTATDKAGNTSAPSDAFELTTDYSAPDASKVAITDVNDQVGLVTGSVSAGGMTDDNRPTISGTGAEAGNTITVYNGTTVIGTATVQADGTWSLKPTLPLADGLVTLTAKETDNVGNTTVPSPEYAITVVTVAPNPPVITSVEDNAEPHTGALQKGDVTNDNTPTLKGSALPGGTVTVFDNGTAIGSVVADHNGAWTFTPETALKDGNHSLTASVTDSIGQTSPTTGGFGIVIDTAPPAPVTGLTVTDDVGAEQGALTSGATTDDNTPTFSGKAEGGSTVTILDNGKAIGSVVADSNGNWAFTPGTALENGAHDFTTTVTDPAGNTSAEGEHLTVTVDVVPGQVALTTLVDDVGTITGTIVQNGVTDDTRPTLNGTAKAGSIVTVKDGDNVLGSTTAKADGSWRFTPTTDLGQGAHSLSATAIDPAGNPSSSGSWSFTVDTVKPTAPTIDSAADDVGSVQPQNMASGSATDDPTPTLSGRAEANSIVTISDQNGVLGSAKTDAHGDWTFTPSNKLSEGDHRFTVTATDAAGNVSDKSNTFVLTLDFSAPDASLVAITGVDDQVGGQKGNVVAGGTTDDNRPTISGTGAEAGNTITVYNGTTVIGTATVQADGTWSLKPTLPLADGLVTLTAKETDSVGNTTVPSPEYAITVVTVAPNPPVITSVEDNAEPHTGALQKGDVTNDNTPTLNGTALAGGTVTVFDNGVAIGSTVANSNGAWTFTPSPALGDGNHNLTASVTDSIGQTSPTTGGFGIVIDTAPPAPVTGLTVTDDVGAEQGALTSGATTDDNTPTFSGKAEGGSTVTILDNGKAIGSVVADSNGNWTFTPGTALENGAHDFTTTVTDPAGNTSAEGEHLTVTVDVVPGQVALTTLVDDVGTITGTIVQNGVTDDTRPTLNGTAKAGSIVTVKDGDNVLGSTTAKADGSWSFTPTTDLGQGAHSLSATAVDPAGNPSSSGSWSFTVDTVKPTAPTIDSAADDVGSVQPQNMASGSATDDPTPTLSGRAEANSIVTISDQNGVLGSAKTDAHGDWTFTPSSKLSEGDHRFTVTATDAAGNVSDKSNTFVLTLDFSAPDASLVAITGVDDQVGGQKGNVVAGGTTDDNRPTISGTGAEAGNTITVYNGTTVIGTATVQADGTWSLKPALPLADGLVTLTAKETDSVGNTTVPSPEYAITVVTVGPNPPVITSVEDNAEPHTGALQKGDVTNDNTPTLNGTALAGGTVTVFDNGVAIGSTVANSNGAWTFTPSPALGDGNHNLTASVTDSIGQTSPTTGGFGIVIDTAPPAPVTGLTVTDDVGAEQGALTSGATTDDNTPTFSGKAEGGSTVTILDNGKAIGSVVADSNGNWTFTPGTALENGAHDFTTTVTDPAGNTSAEGEHLTVTVDVVPGQVALTSLVDDVGTITGTIVQNGVTDDTRPTLNGTAKAGSIVTVKDGDNVLGSTTAKADGSWSFTPTTDLGQGAHSLSATAVDPAGNPSSSGSWSFTVDTVKPTAPTIDSAADDVGSVQPQNMASGSATDDPTPTLSGRAEANSIVTISDQNGVLGSAKTDASGDWTFTPSSKLSEGDHRFTVTATDAAGNVSDKSNTFVLTLDFSAPDASLVAITGVDDQVGGQKGNVVAGGTTDDNRPTISGTGAEAGNTITVYNGTTVIGTATVQADGTWSLKPALPLADGLVTLTAKETDSVGNTTVPSPEYAITVVTVGPNPPVITSVEDNAEPHTGALQKGDVTNDNTPTLNGTALAGGTVTVFDNGVAIGSTVANSNGAWTFTPETALKDGNHNLTASVTDSIGQTSEQTGIYNIQIDTAPPAPVTGLTVTDDVGAEQGALTSGATTDDNTPTFSGKAEGGSTVTILDNGKAIGSVVADSNGNWAFTPGTALENGAHDFTTTVTDPAGNTSAEGEHLTVTVDVVPGQVALTSLVDDVGTITGTIVQNGVTDDTRPTLNGTAKAGSIVTVKDGDNVLGSTTAKADGSWSFTPTTDLGQGAHSLSATAIDPAGNPSSSGSWSFTVDSVKPTAPTIDSAADDVGSVQPQNMASGSATDDPTPTLSGRAEANSIVTISDQNGVLGSAKTDASGQWSFTPTTKLPEGEHRFTVTAKDAAGNVSDPSNTFVLTLDFTAPDVSKIAITDVVDNVGSITGSVEQNGVLDDRKPVIKGTGAEVGDIITVSTTDSTGNTIILGTTTVGADGTWTLAPTGSLYDGLNKLTVTETDSVGNIAKPDSSYSVNVSLTPGVPSITGIVDDTGANHANLAEGALTKDSTPTLSGTSSVAEGNIITIYNGSTVVGTTTAGANGDWSFTPTGKLDDGDYNFTVKATNSAGQTSEASNSWSITIDTAAPGAVTDLVITDDVGEIQGPLHNGDVTDDAKPTFSGTAEAGSKVTIYDDGVKVGEAIADSTTGKWSWTPADNMLDGAHNFTTTVTDLVGNESAPSANVNLTIDTKAPEVTLAIEGYYDDVGTNQGLILGSGGSTDDTSPVLKGTWSGDLLATDTIRIYQDGQLVGAAVIDLVNRSWTLALTELVNTHTYTYTATAVDVAGNETAISPDFTLTIDLDAPTQTVVIDSYSDDVGLVTGDFGSGTSTDDRNPTLNGHVNGNPLDAGDEVRIYDAASNQFLGIATVASNGSWTFVLPPLNDDTTYNFRAVVADQAGNEGTVSNNFTMTIDLAVVVNAQNTLDTTPIVSGYTGFDIQPGEYVEVTINGKTYSSQDGKVVVDPRNNTWYVQIPDADALQVGTYDVQAVLYSADGKQITTDDSVNELVIAPTPVVTVGAGGGDANQKATAVTIGEDGVWRIHTNQTMLDATGTSSSTLGDFSATKLVSNSGAGYSGTSYVQNATFIDYNRDGLMDLFAVDSQYDDGQQMFYYNGSTYKAYQVGAFTNSPQTGEFAGDANTAGSANTWSWYGGIIAIDKDGDGYVDMILGDQTPNDSGIRGGYGSQIVLNHDGTVVGMDKDGTFATDYATDANHRPIGLDQSQPDMELSGVDLNNDGIVDFVMHSQNIVADGSRVNADGATNNSAAISSNQARLVVVNGTNNGDWKVSQIVENVFQRGTDDDPNIGNGVAMTWADFNGDGYMDLFLGRGSESTTSASGAGNNAGEYASRIYFNDGNGKLIFSDPNNDGIGNPTAAGMYTFTDNLAGGASIALDWNHDGKMDVIELPGMSAGSGGINAAAATGPINLYTNTSSGGTTSFTTTNLLTQIGKTTIGGTNTGSQVTGAIAIDIDWDGDRDLLAFTSNGVTTYIENKNNVAYGTSIHLRILDEGGINSLYGNTVQLIDEATGQVVSTQVINAQSGNQTNDSSAIVDFYGLDASKTYSAVILRSSNGAFADVGGVASVGNNTVEIVNKAWAGLKAAEANQAYVLTTESETNVANASTNGGTNATGIVGTGYNDTFFATLGNDLYNGGGGTETVSGVKSWSDTGGLDVVDYKLAGSAPLTIDLSKTGMQSTGFGNAQFVNIEGLAGGSGNDTFTGNAANNYFDGRGGNDTFNLIHGGQDTLMYRALDAASANGGNGHDTVNDFFVGTVEATPNADIIDVSGLLVGYRADADGAAHYINGVATIDAGDTIRQYLSITYSGNDSILNIDRDGIGSTYGSTELLTFSNTHVDLETLLANHQLVISNGNLTADSLKALAADYVINTVDYSASSEAVTANLWTGATTAGTDKLVNVDALIGSAQGDTFTDNSASNLFEGGGGNDTFYLVNGGNDTLMYKLLAGLENDVTGGNGHDTVHGFHVGNVAVDNDADLIDLSAMLDYNGSITFFQNENGQFELDDASKGINDYLKVETVGNDTVISIDRDGLGGQYTSSSVITLADVHTDLQTLLQNNQIIV</sequence>
<reference evidence="3" key="2">
    <citation type="submission" date="2019-08" db="EMBL/GenBank/DDBJ databases">
        <title>Investigation of anaerobic lignin degradation for improved lignocellulosic biofuels.</title>
        <authorList>
            <person name="Deangelis K.PhD."/>
        </authorList>
    </citation>
    <scope>NUCLEOTIDE SEQUENCE [LARGE SCALE GENOMIC DNA]</scope>
    <source>
        <strain evidence="3">128R</strain>
    </source>
</reference>
<feature type="domain" description="Bacterial Ig-like" evidence="2">
    <location>
        <begin position="193"/>
        <end position="281"/>
    </location>
</feature>
<feature type="domain" description="Bacterial Ig-like" evidence="2">
    <location>
        <begin position="4596"/>
        <end position="4684"/>
    </location>
</feature>
<feature type="region of interest" description="Disordered" evidence="1">
    <location>
        <begin position="1458"/>
        <end position="1482"/>
    </location>
</feature>
<feature type="domain" description="Bacterial Ig-like" evidence="2">
    <location>
        <begin position="2927"/>
        <end position="3016"/>
    </location>
</feature>
<feature type="domain" description="Bacterial Ig-like" evidence="2">
    <location>
        <begin position="2091"/>
        <end position="2174"/>
    </location>
</feature>
<protein>
    <submittedName>
        <fullName evidence="3">Ig-like protein group 3</fullName>
    </submittedName>
</protein>
<feature type="domain" description="Bacterial Ig-like" evidence="2">
    <location>
        <begin position="1777"/>
        <end position="1865"/>
    </location>
</feature>
<organism evidence="3">
    <name type="scientific">Serratia fonticola</name>
    <dbReference type="NCBI Taxonomy" id="47917"/>
    <lineage>
        <taxon>Bacteria</taxon>
        <taxon>Pseudomonadati</taxon>
        <taxon>Pseudomonadota</taxon>
        <taxon>Gammaproteobacteria</taxon>
        <taxon>Enterobacterales</taxon>
        <taxon>Yersiniaceae</taxon>
        <taxon>Serratia</taxon>
    </lineage>
</organism>
<feature type="domain" description="Bacterial Ig-like" evidence="2">
    <location>
        <begin position="3864"/>
        <end position="3957"/>
    </location>
</feature>
<feature type="domain" description="Bacterial Ig-like" evidence="2">
    <location>
        <begin position="402"/>
        <end position="489"/>
    </location>
</feature>
<feature type="domain" description="Bacterial Ig-like" evidence="2">
    <location>
        <begin position="4188"/>
        <end position="4267"/>
    </location>
</feature>
<feature type="domain" description="Bacterial Ig-like" evidence="2">
    <location>
        <begin position="2402"/>
        <end position="2495"/>
    </location>
</feature>
<dbReference type="InterPro" id="IPR044016">
    <property type="entry name" value="Big_13"/>
</dbReference>
<dbReference type="InterPro" id="IPR011049">
    <property type="entry name" value="Serralysin-like_metalloprot_C"/>
</dbReference>
<feature type="region of interest" description="Disordered" evidence="1">
    <location>
        <begin position="1985"/>
        <end position="2009"/>
    </location>
</feature>
<feature type="domain" description="Bacterial Ig-like" evidence="2">
    <location>
        <begin position="612"/>
        <end position="697"/>
    </location>
</feature>
<feature type="domain" description="Bacterial Ig-like" evidence="2">
    <location>
        <begin position="2820"/>
        <end position="2913"/>
    </location>
</feature>
<feature type="region of interest" description="Disordered" evidence="1">
    <location>
        <begin position="3097"/>
        <end position="3157"/>
    </location>
</feature>
<comment type="caution">
    <text evidence="3">The sequence shown here is derived from an EMBL/GenBank/DDBJ whole genome shotgun (WGS) entry which is preliminary data.</text>
</comment>
<feature type="region of interest" description="Disordered" evidence="1">
    <location>
        <begin position="4141"/>
        <end position="4201"/>
    </location>
</feature>
<feature type="domain" description="Bacterial Ig-like" evidence="2">
    <location>
        <begin position="5022"/>
        <end position="5112"/>
    </location>
</feature>
<evidence type="ECO:0000256" key="1">
    <source>
        <dbReference type="SAM" id="MobiDB-lite"/>
    </source>
</evidence>
<feature type="region of interest" description="Disordered" evidence="1">
    <location>
        <begin position="398"/>
        <end position="427"/>
    </location>
</feature>
<feature type="region of interest" description="Disordered" evidence="1">
    <location>
        <begin position="302"/>
        <end position="325"/>
    </location>
</feature>
<feature type="domain" description="Bacterial Ig-like" evidence="2">
    <location>
        <begin position="3342"/>
        <end position="3435"/>
    </location>
</feature>
<feature type="region of interest" description="Disordered" evidence="1">
    <location>
        <begin position="4663"/>
        <end position="4723"/>
    </location>
</feature>
<feature type="compositionally biased region" description="Polar residues" evidence="1">
    <location>
        <begin position="2314"/>
        <end position="2324"/>
    </location>
</feature>
<feature type="domain" description="Bacterial Ig-like" evidence="2">
    <location>
        <begin position="1875"/>
        <end position="1968"/>
    </location>
</feature>
<feature type="region of interest" description="Disordered" evidence="1">
    <location>
        <begin position="2462"/>
        <end position="2488"/>
    </location>
</feature>
<feature type="compositionally biased region" description="Polar residues" evidence="1">
    <location>
        <begin position="4703"/>
        <end position="4721"/>
    </location>
</feature>
<dbReference type="EMBL" id="VISQ01000001">
    <property type="protein sequence ID" value="TVZ70219.1"/>
    <property type="molecule type" value="Genomic_DNA"/>
</dbReference>
<name>A0A559T6I1_SERFO</name>
<feature type="compositionally biased region" description="Polar residues" evidence="1">
    <location>
        <begin position="3628"/>
        <end position="3639"/>
    </location>
</feature>
<feature type="domain" description="Bacterial Ig-like" evidence="2">
    <location>
        <begin position="923"/>
        <end position="1016"/>
    </location>
</feature>
<dbReference type="SUPFAM" id="SSF51120">
    <property type="entry name" value="beta-Roll"/>
    <property type="match status" value="1"/>
</dbReference>
<feature type="compositionally biased region" description="Polar residues" evidence="1">
    <location>
        <begin position="361"/>
        <end position="373"/>
    </location>
</feature>
<feature type="region of interest" description="Disordered" evidence="1">
    <location>
        <begin position="2408"/>
        <end position="2438"/>
    </location>
</feature>
<reference evidence="3" key="1">
    <citation type="submission" date="2019-06" db="EMBL/GenBank/DDBJ databases">
        <authorList>
            <person name="Deangelis K."/>
            <person name="Huntemann M."/>
            <person name="Clum A."/>
            <person name="Pillay M."/>
            <person name="Palaniappan K."/>
            <person name="Varghese N."/>
            <person name="Mikhailova N."/>
            <person name="Stamatis D."/>
            <person name="Reddy T."/>
            <person name="Daum C."/>
            <person name="Shapiro N."/>
            <person name="Ivanova N."/>
            <person name="Kyrpides N."/>
            <person name="Woyke T."/>
        </authorList>
    </citation>
    <scope>NUCLEOTIDE SEQUENCE [LARGE SCALE GENOMIC DNA]</scope>
    <source>
        <strain evidence="3">128R</strain>
    </source>
</reference>
<feature type="region of interest" description="Disordered" evidence="1">
    <location>
        <begin position="196"/>
        <end position="215"/>
    </location>
</feature>
<feature type="domain" description="Bacterial Ig-like" evidence="2">
    <location>
        <begin position="4914"/>
        <end position="5007"/>
    </location>
</feature>
<feature type="compositionally biased region" description="Polar residues" evidence="1">
    <location>
        <begin position="3106"/>
        <end position="3117"/>
    </location>
</feature>
<feature type="compositionally biased region" description="Polar residues" evidence="1">
    <location>
        <begin position="3659"/>
        <end position="3677"/>
    </location>
</feature>
<evidence type="ECO:0000313" key="3">
    <source>
        <dbReference type="EMBL" id="TVZ70219.1"/>
    </source>
</evidence>
<feature type="domain" description="Bacterial Ig-like" evidence="2">
    <location>
        <begin position="2304"/>
        <end position="2392"/>
    </location>
</feature>
<feature type="domain" description="Bacterial Ig-like" evidence="2">
    <location>
        <begin position="301"/>
        <end position="385"/>
    </location>
</feature>
<feature type="region of interest" description="Disordered" evidence="1">
    <location>
        <begin position="3619"/>
        <end position="3679"/>
    </location>
</feature>
<feature type="region of interest" description="Disordered" evidence="1">
    <location>
        <begin position="2305"/>
        <end position="2324"/>
    </location>
</feature>
<feature type="domain" description="Bacterial Ig-like" evidence="2">
    <location>
        <begin position="723"/>
        <end position="811"/>
    </location>
</feature>